<proteinExistence type="predicted"/>
<protein>
    <submittedName>
        <fullName evidence="1">Uncharacterized protein</fullName>
    </submittedName>
</protein>
<dbReference type="Proteomes" id="UP000499080">
    <property type="component" value="Unassembled WGS sequence"/>
</dbReference>
<accession>A0A4Y2FHY7</accession>
<organism evidence="1 2">
    <name type="scientific">Araneus ventricosus</name>
    <name type="common">Orbweaver spider</name>
    <name type="synonym">Epeira ventricosa</name>
    <dbReference type="NCBI Taxonomy" id="182803"/>
    <lineage>
        <taxon>Eukaryota</taxon>
        <taxon>Metazoa</taxon>
        <taxon>Ecdysozoa</taxon>
        <taxon>Arthropoda</taxon>
        <taxon>Chelicerata</taxon>
        <taxon>Arachnida</taxon>
        <taxon>Araneae</taxon>
        <taxon>Araneomorphae</taxon>
        <taxon>Entelegynae</taxon>
        <taxon>Araneoidea</taxon>
        <taxon>Araneidae</taxon>
        <taxon>Araneus</taxon>
    </lineage>
</organism>
<gene>
    <name evidence="1" type="ORF">AVEN_100562_1</name>
</gene>
<keyword evidence="2" id="KW-1185">Reference proteome</keyword>
<sequence length="87" mass="9513">MLARLCHLSSSMPKSVPNCYNRSRQQLLLICCGGLGSVMLAQPCHQTASSIQKFVPKSLHVASKCDPDLRNDLNMSSLNEILLLAQS</sequence>
<evidence type="ECO:0000313" key="1">
    <source>
        <dbReference type="EMBL" id="GBM40148.1"/>
    </source>
</evidence>
<dbReference type="AlphaFoldDB" id="A0A4Y2FHY7"/>
<dbReference type="EMBL" id="BGPR01000920">
    <property type="protein sequence ID" value="GBM40148.1"/>
    <property type="molecule type" value="Genomic_DNA"/>
</dbReference>
<reference evidence="1 2" key="1">
    <citation type="journal article" date="2019" name="Sci. Rep.">
        <title>Orb-weaving spider Araneus ventricosus genome elucidates the spidroin gene catalogue.</title>
        <authorList>
            <person name="Kono N."/>
            <person name="Nakamura H."/>
            <person name="Ohtoshi R."/>
            <person name="Moran D.A.P."/>
            <person name="Shinohara A."/>
            <person name="Yoshida Y."/>
            <person name="Fujiwara M."/>
            <person name="Mori M."/>
            <person name="Tomita M."/>
            <person name="Arakawa K."/>
        </authorList>
    </citation>
    <scope>NUCLEOTIDE SEQUENCE [LARGE SCALE GENOMIC DNA]</scope>
</reference>
<evidence type="ECO:0000313" key="2">
    <source>
        <dbReference type="Proteomes" id="UP000499080"/>
    </source>
</evidence>
<name>A0A4Y2FHY7_ARAVE</name>
<comment type="caution">
    <text evidence="1">The sequence shown here is derived from an EMBL/GenBank/DDBJ whole genome shotgun (WGS) entry which is preliminary data.</text>
</comment>